<organism evidence="1 2">
    <name type="scientific">Burkholderia contaminans</name>
    <dbReference type="NCBI Taxonomy" id="488447"/>
    <lineage>
        <taxon>Bacteria</taxon>
        <taxon>Pseudomonadati</taxon>
        <taxon>Pseudomonadota</taxon>
        <taxon>Betaproteobacteria</taxon>
        <taxon>Burkholderiales</taxon>
        <taxon>Burkholderiaceae</taxon>
        <taxon>Burkholderia</taxon>
        <taxon>Burkholderia cepacia complex</taxon>
    </lineage>
</organism>
<name>A0A3N8QR90_9BURK</name>
<evidence type="ECO:0000313" key="2">
    <source>
        <dbReference type="Proteomes" id="UP000277921"/>
    </source>
</evidence>
<sequence length="121" mass="12875">MSGENFLDCRFPIFSTRVSDAAANGTLMNAGPLLNNLERTYAVVRGLEQIFVIARANMVQESISSSSGENEAAEPLLNPVTVEALIAMGATVSGMLVRDIENLSDWAEKHAVQPAPTNPAA</sequence>
<evidence type="ECO:0000313" key="1">
    <source>
        <dbReference type="EMBL" id="RQT21786.1"/>
    </source>
</evidence>
<dbReference type="Proteomes" id="UP000277921">
    <property type="component" value="Unassembled WGS sequence"/>
</dbReference>
<dbReference type="AlphaFoldDB" id="A0A3N8QR90"/>
<reference evidence="1 2" key="1">
    <citation type="submission" date="2018-08" db="EMBL/GenBank/DDBJ databases">
        <title>Comparative analysis of Burkholderia isolates from Puerto Rico.</title>
        <authorList>
            <person name="Hall C."/>
            <person name="Sahl J."/>
            <person name="Wagner D."/>
        </authorList>
    </citation>
    <scope>NUCLEOTIDE SEQUENCE [LARGE SCALE GENOMIC DNA]</scope>
    <source>
        <strain evidence="1 2">Bp9025</strain>
    </source>
</reference>
<protein>
    <submittedName>
        <fullName evidence="1">Uncharacterized protein</fullName>
    </submittedName>
</protein>
<proteinExistence type="predicted"/>
<dbReference type="EMBL" id="QTQV01000001">
    <property type="protein sequence ID" value="RQT21786.1"/>
    <property type="molecule type" value="Genomic_DNA"/>
</dbReference>
<comment type="caution">
    <text evidence="1">The sequence shown here is derived from an EMBL/GenBank/DDBJ whole genome shotgun (WGS) entry which is preliminary data.</text>
</comment>
<accession>A0A3N8QR90</accession>
<gene>
    <name evidence="1" type="ORF">DF051_02885</name>
</gene>
<dbReference type="RefSeq" id="WP_124576020.1">
    <property type="nucleotide sequence ID" value="NZ_QTQV01000001.1"/>
</dbReference>